<protein>
    <submittedName>
        <fullName evidence="1">Uncharacterized protein</fullName>
    </submittedName>
</protein>
<dbReference type="EMBL" id="OW152832">
    <property type="protein sequence ID" value="CAH2052369.1"/>
    <property type="molecule type" value="Genomic_DNA"/>
</dbReference>
<sequence length="152" mass="16942">MATRPLTAAVPGERALVPFPGCDGARAARGENKNVCMAERSGGCYERMPLDSRARARGARDVTPRAGSLHLSMDRRLDAHTVTPMTAPLGLFLINGPLRVALRERERHISVLVIVSDKTCALINHCLQSSNRYAITIFSYYEKYFNLMKFKF</sequence>
<accession>A0ABN8ID12</accession>
<feature type="non-terminal residue" evidence="1">
    <location>
        <position position="152"/>
    </location>
</feature>
<evidence type="ECO:0000313" key="1">
    <source>
        <dbReference type="EMBL" id="CAH2052369.1"/>
    </source>
</evidence>
<reference evidence="1" key="1">
    <citation type="submission" date="2022-03" db="EMBL/GenBank/DDBJ databases">
        <authorList>
            <person name="Martin H S."/>
        </authorList>
    </citation>
    <scope>NUCLEOTIDE SEQUENCE</scope>
</reference>
<name>A0ABN8ID12_9NEOP</name>
<gene>
    <name evidence="1" type="ORF">IPOD504_LOCUS8192</name>
</gene>
<evidence type="ECO:0000313" key="2">
    <source>
        <dbReference type="Proteomes" id="UP000837857"/>
    </source>
</evidence>
<organism evidence="1 2">
    <name type="scientific">Iphiclides podalirius</name>
    <name type="common">scarce swallowtail</name>
    <dbReference type="NCBI Taxonomy" id="110791"/>
    <lineage>
        <taxon>Eukaryota</taxon>
        <taxon>Metazoa</taxon>
        <taxon>Ecdysozoa</taxon>
        <taxon>Arthropoda</taxon>
        <taxon>Hexapoda</taxon>
        <taxon>Insecta</taxon>
        <taxon>Pterygota</taxon>
        <taxon>Neoptera</taxon>
        <taxon>Endopterygota</taxon>
        <taxon>Lepidoptera</taxon>
        <taxon>Glossata</taxon>
        <taxon>Ditrysia</taxon>
        <taxon>Papilionoidea</taxon>
        <taxon>Papilionidae</taxon>
        <taxon>Papilioninae</taxon>
        <taxon>Iphiclides</taxon>
    </lineage>
</organism>
<dbReference type="Proteomes" id="UP000837857">
    <property type="component" value="Chromosome 20"/>
</dbReference>
<proteinExistence type="predicted"/>
<keyword evidence="2" id="KW-1185">Reference proteome</keyword>